<evidence type="ECO:0000313" key="2">
    <source>
        <dbReference type="EMBL" id="MBM2621997.1"/>
    </source>
</evidence>
<gene>
    <name evidence="2" type="ORF">JIG36_41495</name>
</gene>
<comment type="caution">
    <text evidence="2">The sequence shown here is derived from an EMBL/GenBank/DDBJ whole genome shotgun (WGS) entry which is preliminary data.</text>
</comment>
<proteinExistence type="predicted"/>
<dbReference type="Proteomes" id="UP000632138">
    <property type="component" value="Unassembled WGS sequence"/>
</dbReference>
<evidence type="ECO:0000256" key="1">
    <source>
        <dbReference type="SAM" id="MobiDB-lite"/>
    </source>
</evidence>
<keyword evidence="3" id="KW-1185">Reference proteome</keyword>
<reference evidence="2 3" key="1">
    <citation type="submission" date="2021-01" db="EMBL/GenBank/DDBJ databases">
        <title>Actinoplanes sp. nov. LDG1-06 isolated from lichen.</title>
        <authorList>
            <person name="Saeng-In P."/>
            <person name="Phongsopitanun W."/>
            <person name="Kanchanasin P."/>
            <person name="Yuki M."/>
            <person name="Kudo T."/>
            <person name="Ohkuma M."/>
            <person name="Tanasupawat S."/>
        </authorList>
    </citation>
    <scope>NUCLEOTIDE SEQUENCE [LARGE SCALE GENOMIC DNA]</scope>
    <source>
        <strain evidence="2 3">LDG1-06</strain>
    </source>
</reference>
<protein>
    <submittedName>
        <fullName evidence="2">Uncharacterized protein</fullName>
    </submittedName>
</protein>
<organism evidence="2 3">
    <name type="scientific">Paractinoplanes ovalisporus</name>
    <dbReference type="NCBI Taxonomy" id="2810368"/>
    <lineage>
        <taxon>Bacteria</taxon>
        <taxon>Bacillati</taxon>
        <taxon>Actinomycetota</taxon>
        <taxon>Actinomycetes</taxon>
        <taxon>Micromonosporales</taxon>
        <taxon>Micromonosporaceae</taxon>
        <taxon>Paractinoplanes</taxon>
    </lineage>
</organism>
<feature type="region of interest" description="Disordered" evidence="1">
    <location>
        <begin position="64"/>
        <end position="91"/>
    </location>
</feature>
<sequence length="365" mass="40423">MFALLNMSVRKYAVSQGRDPGLLSRYLNGHVLPSEEFCRDLVAEVGRLVPAAAADEERLLATHRAAGDASPGSWGGSSRDRQQLATARAQAEQAQRDLRQLVGELAQARERILHLERQRGDVRGRPVTHGPRWDFYRNHLGSRVPHAFVESVDQATDEIVQRMADPRSSSPFHGSGRVFVPIQAGGKSLYVGATLAKALDLGFRFVITMTDPLNAVRSQMQARLDEGLPRATSLWLTGPHSDYRSIIGSFPALLAFEKQQPDRPLHDPQNLERALARLVVVKRSVPVMRKLMKDVQAHAGRLEEVPVLILDAVDGPLMPGGALDRAVTDLKAAFPRLQYLSFATVDPAERETPEDFTMWLQTAPR</sequence>
<evidence type="ECO:0000313" key="3">
    <source>
        <dbReference type="Proteomes" id="UP000632138"/>
    </source>
</evidence>
<dbReference type="EMBL" id="JAENHP010000023">
    <property type="protein sequence ID" value="MBM2621997.1"/>
    <property type="molecule type" value="Genomic_DNA"/>
</dbReference>
<name>A0ABS2AQ59_9ACTN</name>
<dbReference type="RefSeq" id="WP_203382218.1">
    <property type="nucleotide sequence ID" value="NZ_JAENHP010000023.1"/>
</dbReference>
<accession>A0ABS2AQ59</accession>